<keyword evidence="4 9" id="KW-0808">Transferase</keyword>
<dbReference type="STRING" id="276.THFILI_05120"/>
<gene>
    <name evidence="9" type="primary">trpD</name>
    <name evidence="12" type="ORF">THFILI_05120</name>
</gene>
<dbReference type="InterPro" id="IPR035902">
    <property type="entry name" value="Nuc_phospho_transferase"/>
</dbReference>
<keyword evidence="13" id="KW-1185">Reference proteome</keyword>
<dbReference type="FunFam" id="3.40.1030.10:FF:000002">
    <property type="entry name" value="Anthranilate phosphoribosyltransferase"/>
    <property type="match status" value="1"/>
</dbReference>
<evidence type="ECO:0000256" key="5">
    <source>
        <dbReference type="ARBA" id="ARBA00022822"/>
    </source>
</evidence>
<dbReference type="GO" id="GO:0000287">
    <property type="term" value="F:magnesium ion binding"/>
    <property type="evidence" value="ECO:0007669"/>
    <property type="project" value="UniProtKB-UniRule"/>
</dbReference>
<evidence type="ECO:0000256" key="2">
    <source>
        <dbReference type="ARBA" id="ARBA00022605"/>
    </source>
</evidence>
<name>A0A0D6XCL5_THEFI</name>
<comment type="cofactor">
    <cofactor evidence="9">
        <name>Mg(2+)</name>
        <dbReference type="ChEBI" id="CHEBI:18420"/>
    </cofactor>
    <text evidence="9">Binds 2 magnesium ions per monomer.</text>
</comment>
<dbReference type="Proteomes" id="UP000030364">
    <property type="component" value="Unassembled WGS sequence"/>
</dbReference>
<dbReference type="InterPro" id="IPR005940">
    <property type="entry name" value="Anthranilate_Pribosyl_Tfrase"/>
</dbReference>
<dbReference type="OrthoDB" id="9806430at2"/>
<comment type="pathway">
    <text evidence="1 9">Amino-acid biosynthesis; L-tryptophan biosynthesis; L-tryptophan from chorismate: step 2/5.</text>
</comment>
<dbReference type="Pfam" id="PF02885">
    <property type="entry name" value="Glycos_trans_3N"/>
    <property type="match status" value="1"/>
</dbReference>
<keyword evidence="9" id="KW-0460">Magnesium</keyword>
<dbReference type="UniPathway" id="UPA00035">
    <property type="reaction ID" value="UER00041"/>
</dbReference>
<feature type="domain" description="Glycosyl transferase family 3" evidence="10">
    <location>
        <begin position="70"/>
        <end position="315"/>
    </location>
</feature>
<dbReference type="SUPFAM" id="SSF52418">
    <property type="entry name" value="Nucleoside phosphorylase/phosphoribosyltransferase catalytic domain"/>
    <property type="match status" value="1"/>
</dbReference>
<keyword evidence="5 9" id="KW-0822">Tryptophan biosynthesis</keyword>
<keyword evidence="3 9" id="KW-0328">Glycosyltransferase</keyword>
<comment type="caution">
    <text evidence="12">The sequence shown here is derived from an EMBL/GenBank/DDBJ whole genome shotgun (WGS) entry which is preliminary data.</text>
</comment>
<feature type="binding site" evidence="9">
    <location>
        <begin position="79"/>
        <end position="80"/>
    </location>
    <ligand>
        <name>5-phospho-alpha-D-ribose 1-diphosphate</name>
        <dbReference type="ChEBI" id="CHEBI:58017"/>
    </ligand>
</feature>
<accession>A0A0D6XCL5</accession>
<dbReference type="AlphaFoldDB" id="A0A0D6XCL5"/>
<organism evidence="12 13">
    <name type="scientific">Thermus filiformis</name>
    <dbReference type="NCBI Taxonomy" id="276"/>
    <lineage>
        <taxon>Bacteria</taxon>
        <taxon>Thermotogati</taxon>
        <taxon>Deinococcota</taxon>
        <taxon>Deinococci</taxon>
        <taxon>Thermales</taxon>
        <taxon>Thermaceae</taxon>
        <taxon>Thermus</taxon>
    </lineage>
</organism>
<dbReference type="InterPro" id="IPR017459">
    <property type="entry name" value="Glycosyl_Trfase_fam3_N_dom"/>
</dbReference>
<comment type="caution">
    <text evidence="9">Lacks conserved residue(s) required for the propagation of feature annotation.</text>
</comment>
<feature type="binding site" evidence="9">
    <location>
        <position position="219"/>
    </location>
    <ligand>
        <name>Mg(2+)</name>
        <dbReference type="ChEBI" id="CHEBI:18420"/>
        <label>2</label>
    </ligand>
</feature>
<comment type="similarity">
    <text evidence="9">Belongs to the anthranilate phosphoribosyltransferase family.</text>
</comment>
<evidence type="ECO:0000256" key="7">
    <source>
        <dbReference type="ARBA" id="ARBA00052328"/>
    </source>
</evidence>
<feature type="binding site" evidence="9">
    <location>
        <position position="107"/>
    </location>
    <ligand>
        <name>anthranilate</name>
        <dbReference type="ChEBI" id="CHEBI:16567"/>
        <label>1</label>
    </ligand>
</feature>
<dbReference type="SUPFAM" id="SSF47648">
    <property type="entry name" value="Nucleoside phosphorylase/phosphoribosyltransferase N-terminal domain"/>
    <property type="match status" value="1"/>
</dbReference>
<comment type="catalytic activity">
    <reaction evidence="7 9">
        <text>N-(5-phospho-beta-D-ribosyl)anthranilate + diphosphate = 5-phospho-alpha-D-ribose 1-diphosphate + anthranilate</text>
        <dbReference type="Rhea" id="RHEA:11768"/>
        <dbReference type="ChEBI" id="CHEBI:16567"/>
        <dbReference type="ChEBI" id="CHEBI:18277"/>
        <dbReference type="ChEBI" id="CHEBI:33019"/>
        <dbReference type="ChEBI" id="CHEBI:58017"/>
        <dbReference type="EC" id="2.4.2.18"/>
    </reaction>
</comment>
<dbReference type="EMBL" id="JPSL02000038">
    <property type="protein sequence ID" value="KIX84618.1"/>
    <property type="molecule type" value="Genomic_DNA"/>
</dbReference>
<evidence type="ECO:0000256" key="1">
    <source>
        <dbReference type="ARBA" id="ARBA00004907"/>
    </source>
</evidence>
<comment type="similarity">
    <text evidence="8">In the C-terminal section; belongs to the anthranilate phosphoribosyltransferase family.</text>
</comment>
<dbReference type="GO" id="GO:0005829">
    <property type="term" value="C:cytosol"/>
    <property type="evidence" value="ECO:0007669"/>
    <property type="project" value="TreeGrafter"/>
</dbReference>
<feature type="binding site" evidence="9">
    <location>
        <position position="162"/>
    </location>
    <ligand>
        <name>anthranilate</name>
        <dbReference type="ChEBI" id="CHEBI:16567"/>
        <label>2</label>
    </ligand>
</feature>
<dbReference type="RefSeq" id="WP_038064583.1">
    <property type="nucleotide sequence ID" value="NZ_JPSL02000038.1"/>
</dbReference>
<evidence type="ECO:0000313" key="12">
    <source>
        <dbReference type="EMBL" id="KIX84618.1"/>
    </source>
</evidence>
<feature type="binding site" evidence="9">
    <location>
        <position position="220"/>
    </location>
    <ligand>
        <name>Mg(2+)</name>
        <dbReference type="ChEBI" id="CHEBI:18420"/>
        <label>2</label>
    </ligand>
</feature>
<dbReference type="GO" id="GO:0004048">
    <property type="term" value="F:anthranilate phosphoribosyltransferase activity"/>
    <property type="evidence" value="ECO:0007669"/>
    <property type="project" value="UniProtKB-UniRule"/>
</dbReference>
<keyword evidence="6 9" id="KW-0057">Aromatic amino acid biosynthesis</keyword>
<dbReference type="HAMAP" id="MF_00211">
    <property type="entry name" value="TrpD"/>
    <property type="match status" value="1"/>
</dbReference>
<evidence type="ECO:0000259" key="10">
    <source>
        <dbReference type="Pfam" id="PF00591"/>
    </source>
</evidence>
<comment type="subunit">
    <text evidence="9">Homodimer.</text>
</comment>
<comment type="function">
    <text evidence="9">Catalyzes the transfer of the phosphoribosyl group of 5-phosphorylribose-1-pyrophosphate (PRPP) to anthranilate to yield N-(5'-phosphoribosyl)-anthranilate (PRA).</text>
</comment>
<feature type="binding site" evidence="9">
    <location>
        <position position="88"/>
    </location>
    <ligand>
        <name>Mg(2+)</name>
        <dbReference type="ChEBI" id="CHEBI:18420"/>
        <label>1</label>
    </ligand>
</feature>
<feature type="binding site" evidence="9">
    <location>
        <position position="116"/>
    </location>
    <ligand>
        <name>5-phospho-alpha-D-ribose 1-diphosphate</name>
        <dbReference type="ChEBI" id="CHEBI:58017"/>
    </ligand>
</feature>
<feature type="binding site" evidence="9">
    <location>
        <begin position="86"/>
        <end position="89"/>
    </location>
    <ligand>
        <name>5-phospho-alpha-D-ribose 1-diphosphate</name>
        <dbReference type="ChEBI" id="CHEBI:58017"/>
    </ligand>
</feature>
<feature type="binding site" evidence="9">
    <location>
        <position position="76"/>
    </location>
    <ligand>
        <name>anthranilate</name>
        <dbReference type="ChEBI" id="CHEBI:16567"/>
        <label>1</label>
    </ligand>
</feature>
<dbReference type="GO" id="GO:0000162">
    <property type="term" value="P:L-tryptophan biosynthetic process"/>
    <property type="evidence" value="ECO:0007669"/>
    <property type="project" value="UniProtKB-UniRule"/>
</dbReference>
<evidence type="ECO:0000259" key="11">
    <source>
        <dbReference type="Pfam" id="PF02885"/>
    </source>
</evidence>
<protein>
    <recommendedName>
        <fullName evidence="9">Anthranilate phosphoribosyltransferase</fullName>
        <ecNumber evidence="9">2.4.2.18</ecNumber>
    </recommendedName>
</protein>
<keyword evidence="2 9" id="KW-0028">Amino-acid biosynthesis</keyword>
<evidence type="ECO:0000256" key="4">
    <source>
        <dbReference type="ARBA" id="ARBA00022679"/>
    </source>
</evidence>
<evidence type="ECO:0000256" key="3">
    <source>
        <dbReference type="ARBA" id="ARBA00022676"/>
    </source>
</evidence>
<dbReference type="PANTHER" id="PTHR43285:SF2">
    <property type="entry name" value="ANTHRANILATE PHOSPHORIBOSYLTRANSFERASE"/>
    <property type="match status" value="1"/>
</dbReference>
<dbReference type="Gene3D" id="3.40.1030.10">
    <property type="entry name" value="Nucleoside phosphorylase/phosphoribosyltransferase catalytic domain"/>
    <property type="match status" value="1"/>
</dbReference>
<evidence type="ECO:0000256" key="6">
    <source>
        <dbReference type="ARBA" id="ARBA00023141"/>
    </source>
</evidence>
<feature type="domain" description="Glycosyl transferase family 3 N-terminal" evidence="11">
    <location>
        <begin position="4"/>
        <end position="61"/>
    </location>
</feature>
<dbReference type="Pfam" id="PF00591">
    <property type="entry name" value="Glycos_transf_3"/>
    <property type="match status" value="1"/>
</dbReference>
<feature type="binding site" evidence="9">
    <location>
        <begin position="104"/>
        <end position="112"/>
    </location>
    <ligand>
        <name>5-phospho-alpha-D-ribose 1-diphosphate</name>
        <dbReference type="ChEBI" id="CHEBI:58017"/>
    </ligand>
</feature>
<dbReference type="InterPro" id="IPR000312">
    <property type="entry name" value="Glycosyl_Trfase_fam3"/>
</dbReference>
<dbReference type="Gene3D" id="1.20.970.10">
    <property type="entry name" value="Transferase, Pyrimidine Nucleoside Phosphorylase, Chain C"/>
    <property type="match status" value="1"/>
</dbReference>
<dbReference type="InterPro" id="IPR036320">
    <property type="entry name" value="Glycosyl_Trfase_fam3_N_dom_sf"/>
</dbReference>
<feature type="binding site" evidence="9">
    <location>
        <position position="220"/>
    </location>
    <ligand>
        <name>Mg(2+)</name>
        <dbReference type="ChEBI" id="CHEBI:18420"/>
        <label>1</label>
    </ligand>
</feature>
<sequence>MVVKALSGERLTEEEAYSLMQRMMAGELSPVETAGVLVALRTRGETPEEIAGFARAMREAARRVEVRRRPLLDIVGTGGDHQGTLNLSTAAGLVAAAGGVAVAKHGNRAATSKAGSADTLEALGVNIEAPPERMAEAVEEVGFGFFFARLYHPAMRHVAPVRAELKVRTVFNLLGPLTNPAGATHYVLGVFSPDWLFPMAEALERLGARGLVVHGEGADELVLGENQVLEVGKGRYTLRPEEVGLEPAPLEALRGGGPEENARLLRRLLKGEEKGPLRQAVALNAGAAFYVAGRAASLQEGVRLALEVLEAGAAYEVLERLVRKLA</sequence>
<evidence type="ECO:0000256" key="9">
    <source>
        <dbReference type="HAMAP-Rule" id="MF_00211"/>
    </source>
</evidence>
<proteinExistence type="inferred from homology"/>
<dbReference type="EC" id="2.4.2.18" evidence="9"/>
<dbReference type="NCBIfam" id="TIGR01245">
    <property type="entry name" value="trpD"/>
    <property type="match status" value="1"/>
</dbReference>
<feature type="binding site" evidence="9">
    <location>
        <position position="84"/>
    </location>
    <ligand>
        <name>5-phospho-alpha-D-ribose 1-diphosphate</name>
        <dbReference type="ChEBI" id="CHEBI:58017"/>
    </ligand>
</feature>
<reference evidence="12 13" key="1">
    <citation type="journal article" date="2015" name="Genome Announc.">
        <title>Draft Genome Sequence of the Thermophile Thermus filiformis ATCC 43280, Producer of Carotenoid-(Di)glucoside-Branched Fatty Acid (Di)esters and Source of Hyperthermostable Enzymes of Biotechnological Interest.</title>
        <authorList>
            <person name="Mandelli F."/>
            <person name="Oliveira Ramires B."/>
            <person name="Couger M.B."/>
            <person name="Paixao D.A."/>
            <person name="Camilo C.M."/>
            <person name="Polikarpov I."/>
            <person name="Prade R."/>
            <person name="Riano-Pachon D.M."/>
            <person name="Squina F.M."/>
        </authorList>
    </citation>
    <scope>NUCLEOTIDE SEQUENCE [LARGE SCALE GENOMIC DNA]</scope>
    <source>
        <strain evidence="12 13">ATCC 43280</strain>
    </source>
</reference>
<dbReference type="PANTHER" id="PTHR43285">
    <property type="entry name" value="ANTHRANILATE PHOSPHORIBOSYLTRANSFERASE"/>
    <property type="match status" value="1"/>
</dbReference>
<evidence type="ECO:0000256" key="8">
    <source>
        <dbReference type="ARBA" id="ARBA00061188"/>
    </source>
</evidence>
<feature type="binding site" evidence="9">
    <location>
        <position position="76"/>
    </location>
    <ligand>
        <name>5-phospho-alpha-D-ribose 1-diphosphate</name>
        <dbReference type="ChEBI" id="CHEBI:58017"/>
    </ligand>
</feature>
<evidence type="ECO:0000313" key="13">
    <source>
        <dbReference type="Proteomes" id="UP000030364"/>
    </source>
</evidence>
<keyword evidence="9" id="KW-0479">Metal-binding</keyword>